<protein>
    <recommendedName>
        <fullName evidence="4">Phosphate-binding protein</fullName>
    </recommendedName>
</protein>
<organism evidence="6 7">
    <name type="scientific">Glutamicibacter uratoxydans</name>
    <name type="common">Arthrobacter uratoxydans</name>
    <dbReference type="NCBI Taxonomy" id="43667"/>
    <lineage>
        <taxon>Bacteria</taxon>
        <taxon>Bacillati</taxon>
        <taxon>Actinomycetota</taxon>
        <taxon>Actinomycetes</taxon>
        <taxon>Micrococcales</taxon>
        <taxon>Micrococcaceae</taxon>
        <taxon>Glutamicibacter</taxon>
    </lineage>
</organism>
<dbReference type="InterPro" id="IPR024370">
    <property type="entry name" value="PBP_domain"/>
</dbReference>
<dbReference type="AlphaFoldDB" id="A0A4Y4DPR7"/>
<dbReference type="InterPro" id="IPR005673">
    <property type="entry name" value="ABC_phos-bd_PstS"/>
</dbReference>
<evidence type="ECO:0000259" key="5">
    <source>
        <dbReference type="Pfam" id="PF12849"/>
    </source>
</evidence>
<dbReference type="Pfam" id="PF12849">
    <property type="entry name" value="PBP_like_2"/>
    <property type="match status" value="1"/>
</dbReference>
<dbReference type="GO" id="GO:0043190">
    <property type="term" value="C:ATP-binding cassette (ABC) transporter complex"/>
    <property type="evidence" value="ECO:0007669"/>
    <property type="project" value="InterPro"/>
</dbReference>
<dbReference type="PIRSF" id="PIRSF002756">
    <property type="entry name" value="PstS"/>
    <property type="match status" value="1"/>
</dbReference>
<feature type="domain" description="PBP" evidence="5">
    <location>
        <begin position="58"/>
        <end position="357"/>
    </location>
</feature>
<evidence type="ECO:0000256" key="4">
    <source>
        <dbReference type="PIRNR" id="PIRNR002756"/>
    </source>
</evidence>
<dbReference type="Proteomes" id="UP000316612">
    <property type="component" value="Unassembled WGS sequence"/>
</dbReference>
<dbReference type="EMBL" id="BJNY01000018">
    <property type="protein sequence ID" value="GED07332.1"/>
    <property type="molecule type" value="Genomic_DNA"/>
</dbReference>
<gene>
    <name evidence="6" type="primary">pstS</name>
    <name evidence="6" type="ORF">AUR04nite_28640</name>
</gene>
<evidence type="ECO:0000256" key="3">
    <source>
        <dbReference type="ARBA" id="ARBA00022592"/>
    </source>
</evidence>
<dbReference type="InterPro" id="IPR050962">
    <property type="entry name" value="Phosphate-bind_PstS"/>
</dbReference>
<accession>A0A4Y4DPR7</accession>
<sequence>MSAARFTSDSPNYWGVPLVKLNRLGSAAAVLSIAALALTACGSDNPTGAASSAPAGGASADAAVSGTLTGIGASSQKSAMEAWITGFKGQNAQANVQYSPDGSGAGRKAFLAGGAQFAGSDAYLKPEEKEESKKVCGPDGAFNVPAYVSPIAVAFNLEGVEELNLDATTIAKIFKKEITKWNDEAIAKQNPDAKLPDTAITVVHRNDESGTTENFVEYLKATAGDVWTYDVSGDWPKDIQSENAKGTSGVVSTAGSTPGAITYADFSAVGDLSTVNVKVGDEYTKISAEAAAKALETATPVEGAAKNDLALDLKRDTTEAGTYPIVLLSYHIYCNTYKDQATVDLVKAFGKYVVSAEGQKTASDSAGNAPLSTSIEEKAAAAIDSITVAK</sequence>
<dbReference type="Gene3D" id="3.40.190.10">
    <property type="entry name" value="Periplasmic binding protein-like II"/>
    <property type="match status" value="2"/>
</dbReference>
<dbReference type="PANTHER" id="PTHR42996">
    <property type="entry name" value="PHOSPHATE-BINDING PROTEIN PSTS"/>
    <property type="match status" value="1"/>
</dbReference>
<keyword evidence="3 4" id="KW-0592">Phosphate transport</keyword>
<proteinExistence type="inferred from homology"/>
<keyword evidence="2 4" id="KW-0813">Transport</keyword>
<evidence type="ECO:0000256" key="2">
    <source>
        <dbReference type="ARBA" id="ARBA00022448"/>
    </source>
</evidence>
<evidence type="ECO:0000313" key="6">
    <source>
        <dbReference type="EMBL" id="GED07332.1"/>
    </source>
</evidence>
<name>A0A4Y4DPR7_GLUUR</name>
<keyword evidence="7" id="KW-1185">Reference proteome</keyword>
<dbReference type="NCBIfam" id="TIGR00975">
    <property type="entry name" value="3a0107s03"/>
    <property type="match status" value="1"/>
</dbReference>
<reference evidence="6 7" key="1">
    <citation type="submission" date="2019-06" db="EMBL/GenBank/DDBJ databases">
        <title>Whole genome shotgun sequence of Glutamicibacter uratoxydans NBRC 15515.</title>
        <authorList>
            <person name="Hosoyama A."/>
            <person name="Uohara A."/>
            <person name="Ohji S."/>
            <person name="Ichikawa N."/>
        </authorList>
    </citation>
    <scope>NUCLEOTIDE SEQUENCE [LARGE SCALE GENOMIC DNA]</scope>
    <source>
        <strain evidence="6 7">NBRC 15515</strain>
    </source>
</reference>
<comment type="similarity">
    <text evidence="1 4">Belongs to the PstS family.</text>
</comment>
<dbReference type="GO" id="GO:0035435">
    <property type="term" value="P:phosphate ion transmembrane transport"/>
    <property type="evidence" value="ECO:0007669"/>
    <property type="project" value="InterPro"/>
</dbReference>
<evidence type="ECO:0000256" key="1">
    <source>
        <dbReference type="ARBA" id="ARBA00008725"/>
    </source>
</evidence>
<dbReference type="PANTHER" id="PTHR42996:SF1">
    <property type="entry name" value="PHOSPHATE-BINDING PROTEIN PSTS"/>
    <property type="match status" value="1"/>
</dbReference>
<evidence type="ECO:0000313" key="7">
    <source>
        <dbReference type="Proteomes" id="UP000316612"/>
    </source>
</evidence>
<comment type="caution">
    <text evidence="6">The sequence shown here is derived from an EMBL/GenBank/DDBJ whole genome shotgun (WGS) entry which is preliminary data.</text>
</comment>
<dbReference type="SUPFAM" id="SSF53850">
    <property type="entry name" value="Periplasmic binding protein-like II"/>
    <property type="match status" value="1"/>
</dbReference>
<dbReference type="CDD" id="cd13565">
    <property type="entry name" value="PBP2_PstS"/>
    <property type="match status" value="1"/>
</dbReference>
<dbReference type="GO" id="GO:0042301">
    <property type="term" value="F:phosphate ion binding"/>
    <property type="evidence" value="ECO:0007669"/>
    <property type="project" value="InterPro"/>
</dbReference>